<reference evidence="3 4" key="1">
    <citation type="submission" date="2015-01" db="EMBL/GenBank/DDBJ databases">
        <title>Evolution of Trichinella species and genotypes.</title>
        <authorList>
            <person name="Korhonen P.K."/>
            <person name="Edoardo P."/>
            <person name="Giuseppe L.R."/>
            <person name="Gasser R.B."/>
        </authorList>
    </citation>
    <scope>NUCLEOTIDE SEQUENCE [LARGE SCALE GENOMIC DNA]</scope>
    <source>
        <strain evidence="2">ISS176</strain>
        <strain evidence="1">ISS588</strain>
    </source>
</reference>
<evidence type="ECO:0000313" key="2">
    <source>
        <dbReference type="EMBL" id="KRZ39766.1"/>
    </source>
</evidence>
<evidence type="ECO:0000313" key="3">
    <source>
        <dbReference type="Proteomes" id="UP000054805"/>
    </source>
</evidence>
<dbReference type="Proteomes" id="UP000054826">
    <property type="component" value="Unassembled WGS sequence"/>
</dbReference>
<dbReference type="AlphaFoldDB" id="A0A0V1JXY5"/>
<evidence type="ECO:0000313" key="1">
    <source>
        <dbReference type="EMBL" id="KRZ22171.1"/>
    </source>
</evidence>
<protein>
    <submittedName>
        <fullName evidence="2">Uncharacterized protein</fullName>
    </submittedName>
</protein>
<gene>
    <name evidence="1" type="ORF">T4B_811</name>
    <name evidence="2" type="ORF">T4C_9008</name>
</gene>
<evidence type="ECO:0000313" key="4">
    <source>
        <dbReference type="Proteomes" id="UP000054826"/>
    </source>
</evidence>
<organism evidence="2 4">
    <name type="scientific">Trichinella pseudospiralis</name>
    <name type="common">Parasitic roundworm</name>
    <dbReference type="NCBI Taxonomy" id="6337"/>
    <lineage>
        <taxon>Eukaryota</taxon>
        <taxon>Metazoa</taxon>
        <taxon>Ecdysozoa</taxon>
        <taxon>Nematoda</taxon>
        <taxon>Enoplea</taxon>
        <taxon>Dorylaimia</taxon>
        <taxon>Trichinellida</taxon>
        <taxon>Trichinellidae</taxon>
        <taxon>Trichinella</taxon>
    </lineage>
</organism>
<dbReference type="EMBL" id="JYDS01000181">
    <property type="protein sequence ID" value="KRZ22171.1"/>
    <property type="molecule type" value="Genomic_DNA"/>
</dbReference>
<dbReference type="EMBL" id="JYDV01000032">
    <property type="protein sequence ID" value="KRZ39766.1"/>
    <property type="molecule type" value="Genomic_DNA"/>
</dbReference>
<sequence>MHWDEQWAIQCLTAFRNASSRGCMHFDKRRTGLILTSLLLSEFHCGHPNCNSLTSTKRISFIIDINQYKTSVCVAHLMDSSLFLNVFIKDSNNASQRLALTIEHSASYATFVRFLCLICSYVTYA</sequence>
<proteinExistence type="predicted"/>
<accession>A0A0V1JXY5</accession>
<dbReference type="Proteomes" id="UP000054805">
    <property type="component" value="Unassembled WGS sequence"/>
</dbReference>
<name>A0A0V1JXY5_TRIPS</name>
<comment type="caution">
    <text evidence="2">The sequence shown here is derived from an EMBL/GenBank/DDBJ whole genome shotgun (WGS) entry which is preliminary data.</text>
</comment>
<keyword evidence="3" id="KW-1185">Reference proteome</keyword>